<dbReference type="EMBL" id="JAOWRF010000068">
    <property type="protein sequence ID" value="MCV3212799.1"/>
    <property type="molecule type" value="Genomic_DNA"/>
</dbReference>
<dbReference type="SUPFAM" id="SSF50324">
    <property type="entry name" value="Inorganic pyrophosphatase"/>
    <property type="match status" value="1"/>
</dbReference>
<dbReference type="HAMAP" id="MF_00209">
    <property type="entry name" value="Inorganic_PPase"/>
    <property type="match status" value="1"/>
</dbReference>
<comment type="similarity">
    <text evidence="5">Belongs to the PPase family.</text>
</comment>
<comment type="subcellular location">
    <subcellularLocation>
        <location evidence="5">Cytoplasm</location>
    </subcellularLocation>
</comment>
<evidence type="ECO:0000256" key="3">
    <source>
        <dbReference type="ARBA" id="ARBA00022801"/>
    </source>
</evidence>
<evidence type="ECO:0000256" key="1">
    <source>
        <dbReference type="ARBA" id="ARBA00001946"/>
    </source>
</evidence>
<gene>
    <name evidence="5" type="primary">ppa</name>
    <name evidence="6" type="ORF">OGM63_04530</name>
</gene>
<comment type="caution">
    <text evidence="6">The sequence shown here is derived from an EMBL/GenBank/DDBJ whole genome shotgun (WGS) entry which is preliminary data.</text>
</comment>
<comment type="catalytic activity">
    <reaction evidence="5">
        <text>diphosphate + H2O = 2 phosphate + H(+)</text>
        <dbReference type="Rhea" id="RHEA:24576"/>
        <dbReference type="ChEBI" id="CHEBI:15377"/>
        <dbReference type="ChEBI" id="CHEBI:15378"/>
        <dbReference type="ChEBI" id="CHEBI:33019"/>
        <dbReference type="ChEBI" id="CHEBI:43474"/>
        <dbReference type="EC" id="3.6.1.1"/>
    </reaction>
</comment>
<keyword evidence="7" id="KW-1185">Reference proteome</keyword>
<dbReference type="InterPro" id="IPR036649">
    <property type="entry name" value="Pyrophosphatase_sf"/>
</dbReference>
<feature type="binding site" evidence="5">
    <location>
        <position position="138"/>
    </location>
    <ligand>
        <name>substrate</name>
    </ligand>
</feature>
<evidence type="ECO:0000313" key="7">
    <source>
        <dbReference type="Proteomes" id="UP001526143"/>
    </source>
</evidence>
<feature type="binding site" evidence="5">
    <location>
        <position position="101"/>
    </location>
    <ligand>
        <name>Mg(2+)</name>
        <dbReference type="ChEBI" id="CHEBI:18420"/>
        <label>1</label>
    </ligand>
</feature>
<feature type="binding site" evidence="5">
    <location>
        <position position="64"/>
    </location>
    <ligand>
        <name>Mg(2+)</name>
        <dbReference type="ChEBI" id="CHEBI:18420"/>
        <label>1</label>
    </ligand>
</feature>
<feature type="binding site" evidence="5">
    <location>
        <position position="28"/>
    </location>
    <ligand>
        <name>substrate</name>
    </ligand>
</feature>
<dbReference type="CDD" id="cd00412">
    <property type="entry name" value="pyrophosphatase"/>
    <property type="match status" value="1"/>
</dbReference>
<dbReference type="Proteomes" id="UP001526143">
    <property type="component" value="Unassembled WGS sequence"/>
</dbReference>
<evidence type="ECO:0000256" key="2">
    <source>
        <dbReference type="ARBA" id="ARBA00022723"/>
    </source>
</evidence>
<feature type="binding site" evidence="5">
    <location>
        <position position="54"/>
    </location>
    <ligand>
        <name>substrate</name>
    </ligand>
</feature>
<keyword evidence="3 5" id="KW-0378">Hydrolase</keyword>
<keyword evidence="5" id="KW-0963">Cytoplasm</keyword>
<dbReference type="Gene3D" id="3.90.80.10">
    <property type="entry name" value="Inorganic pyrophosphatase"/>
    <property type="match status" value="1"/>
</dbReference>
<dbReference type="EC" id="3.6.1.1" evidence="5"/>
<comment type="subunit">
    <text evidence="5">Homohexamer.</text>
</comment>
<organism evidence="6 7">
    <name type="scientific">Plectonema radiosum NIES-515</name>
    <dbReference type="NCBI Taxonomy" id="2986073"/>
    <lineage>
        <taxon>Bacteria</taxon>
        <taxon>Bacillati</taxon>
        <taxon>Cyanobacteriota</taxon>
        <taxon>Cyanophyceae</taxon>
        <taxon>Oscillatoriophycideae</taxon>
        <taxon>Oscillatoriales</taxon>
        <taxon>Microcoleaceae</taxon>
        <taxon>Plectonema</taxon>
    </lineage>
</organism>
<accession>A0ABT3AW07</accession>
<dbReference type="Pfam" id="PF00719">
    <property type="entry name" value="Pyrophosphatase"/>
    <property type="match status" value="1"/>
</dbReference>
<evidence type="ECO:0000256" key="5">
    <source>
        <dbReference type="HAMAP-Rule" id="MF_00209"/>
    </source>
</evidence>
<sequence length="172" mass="19387">MDLSRIPAQPKPGLINVLIEIPGGSKNKYEYDKDLQAFALDRVLYSSVQYPYDYGFVPNTLADDGDPLDGMVIIDEPTFPGCIIAARPIGMLEMIDGGDRDEKILCVPDKDPRYKDVRSIKDLPAHRLDEIAEFFRSYKNLEKKVTEIRGWLDVDHVMPLVEQCIKAGSEKG</sequence>
<reference evidence="6 7" key="1">
    <citation type="submission" date="2022-10" db="EMBL/GenBank/DDBJ databases">
        <title>Identification of biosynthetic pathway for the production of the potent trypsin inhibitor radiosumin.</title>
        <authorList>
            <person name="Fewer D.P."/>
            <person name="Delbaje E."/>
            <person name="Ouyang X."/>
            <person name="Agostino P.D."/>
            <person name="Wahlsten M."/>
            <person name="Jokela J."/>
            <person name="Permi P."/>
            <person name="Haapaniemi E."/>
            <person name="Koistinen H."/>
        </authorList>
    </citation>
    <scope>NUCLEOTIDE SEQUENCE [LARGE SCALE GENOMIC DNA]</scope>
    <source>
        <strain evidence="6 7">NIES-515</strain>
    </source>
</reference>
<feature type="binding site" evidence="5">
    <location>
        <position position="42"/>
    </location>
    <ligand>
        <name>substrate</name>
    </ligand>
</feature>
<evidence type="ECO:0000256" key="4">
    <source>
        <dbReference type="ARBA" id="ARBA00022842"/>
    </source>
</evidence>
<keyword evidence="4 5" id="KW-0460">Magnesium</keyword>
<comment type="cofactor">
    <cofactor evidence="1 5">
        <name>Mg(2+)</name>
        <dbReference type="ChEBI" id="CHEBI:18420"/>
    </cofactor>
</comment>
<feature type="binding site" evidence="5">
    <location>
        <position position="69"/>
    </location>
    <ligand>
        <name>Mg(2+)</name>
        <dbReference type="ChEBI" id="CHEBI:18420"/>
        <label>2</label>
    </ligand>
</feature>
<evidence type="ECO:0000313" key="6">
    <source>
        <dbReference type="EMBL" id="MCV3212799.1"/>
    </source>
</evidence>
<name>A0ABT3AW07_9CYAN</name>
<dbReference type="InterPro" id="IPR008162">
    <property type="entry name" value="Pyrophosphatase"/>
</dbReference>
<keyword evidence="2 5" id="KW-0479">Metal-binding</keyword>
<comment type="function">
    <text evidence="5">Catalyzes the hydrolysis of inorganic pyrophosphate (PPi) forming two phosphate ions.</text>
</comment>
<feature type="binding site" evidence="5">
    <location>
        <position position="69"/>
    </location>
    <ligand>
        <name>Mg(2+)</name>
        <dbReference type="ChEBI" id="CHEBI:18420"/>
        <label>1</label>
    </ligand>
</feature>
<proteinExistence type="inferred from homology"/>
<dbReference type="PROSITE" id="PS00387">
    <property type="entry name" value="PPASE"/>
    <property type="match status" value="1"/>
</dbReference>
<dbReference type="PANTHER" id="PTHR10286">
    <property type="entry name" value="INORGANIC PYROPHOSPHATASE"/>
    <property type="match status" value="1"/>
</dbReference>
<dbReference type="RefSeq" id="WP_263744308.1">
    <property type="nucleotide sequence ID" value="NZ_JAOWRF010000068.1"/>
</dbReference>
<protein>
    <recommendedName>
        <fullName evidence="5">Inorganic pyrophosphatase</fullName>
        <ecNumber evidence="5">3.6.1.1</ecNumber>
    </recommendedName>
    <alternativeName>
        <fullName evidence="5">Pyrophosphate phospho-hydrolase</fullName>
        <shortName evidence="5">PPase</shortName>
    </alternativeName>
</protein>